<name>A0A0G4IQS2_PLABS</name>
<protein>
    <recommendedName>
        <fullName evidence="4">MIR domain-containing protein</fullName>
    </recommendedName>
</protein>
<dbReference type="OrthoDB" id="5588846at2759"/>
<feature type="signal peptide" evidence="3">
    <location>
        <begin position="1"/>
        <end position="27"/>
    </location>
</feature>
<dbReference type="InterPro" id="IPR036300">
    <property type="entry name" value="MIR_dom_sf"/>
</dbReference>
<evidence type="ECO:0000256" key="1">
    <source>
        <dbReference type="ARBA" id="ARBA00022729"/>
    </source>
</evidence>
<evidence type="ECO:0000259" key="4">
    <source>
        <dbReference type="PROSITE" id="PS50919"/>
    </source>
</evidence>
<accession>A0A0G4IQS2</accession>
<proteinExistence type="predicted"/>
<dbReference type="STRING" id="37360.A0A0G4IQS2"/>
<dbReference type="PANTHER" id="PTHR46809:SF2">
    <property type="entry name" value="GH21273P"/>
    <property type="match status" value="1"/>
</dbReference>
<dbReference type="Proteomes" id="UP000039324">
    <property type="component" value="Unassembled WGS sequence"/>
</dbReference>
<dbReference type="AlphaFoldDB" id="A0A0G4IQS2"/>
<dbReference type="EMBL" id="CDSF01000079">
    <property type="protein sequence ID" value="CEO97471.1"/>
    <property type="molecule type" value="Genomic_DNA"/>
</dbReference>
<gene>
    <name evidence="5" type="ORF">PBRA_000816</name>
</gene>
<evidence type="ECO:0000256" key="3">
    <source>
        <dbReference type="SAM" id="SignalP"/>
    </source>
</evidence>
<dbReference type="SMART" id="SM00472">
    <property type="entry name" value="MIR"/>
    <property type="match status" value="2"/>
</dbReference>
<sequence length="230" mass="25099">MTRTTTVALRAAAAVVVACICFGGALGDDDHDDDHMSEFPVVTMLSAVQLLHSSGYRLHSHPISYGSGSGQQSVTALKGYSLAQHPTTAANHENLFQVHNADKEPGRPLSAEAWSVSDMLQRRSGFTATCMTRRYPKTRSCFGDAGQSDTGDNWRVQCSGENWTRDADVQLVHVDTNTYLSARLSNMFTQGNCPGCPINGQLEVYCQRSSSDQQTKWKTAEGVFFRPSGK</sequence>
<evidence type="ECO:0000313" key="6">
    <source>
        <dbReference type="Proteomes" id="UP000039324"/>
    </source>
</evidence>
<dbReference type="PANTHER" id="PTHR46809">
    <property type="entry name" value="STROMAL CELL-DERIVED FACTOR 2-LIKE PROTEIN"/>
    <property type="match status" value="1"/>
</dbReference>
<dbReference type="PROSITE" id="PS50919">
    <property type="entry name" value="MIR"/>
    <property type="match status" value="1"/>
</dbReference>
<feature type="chain" id="PRO_5005192974" description="MIR domain-containing protein" evidence="3">
    <location>
        <begin position="28"/>
        <end position="230"/>
    </location>
</feature>
<dbReference type="InterPro" id="IPR016093">
    <property type="entry name" value="MIR_motif"/>
</dbReference>
<keyword evidence="2" id="KW-0677">Repeat</keyword>
<organism evidence="5 6">
    <name type="scientific">Plasmodiophora brassicae</name>
    <name type="common">Clubroot disease agent</name>
    <dbReference type="NCBI Taxonomy" id="37360"/>
    <lineage>
        <taxon>Eukaryota</taxon>
        <taxon>Sar</taxon>
        <taxon>Rhizaria</taxon>
        <taxon>Endomyxa</taxon>
        <taxon>Phytomyxea</taxon>
        <taxon>Plasmodiophorida</taxon>
        <taxon>Plasmodiophoridae</taxon>
        <taxon>Plasmodiophora</taxon>
    </lineage>
</organism>
<keyword evidence="6" id="KW-1185">Reference proteome</keyword>
<evidence type="ECO:0000256" key="2">
    <source>
        <dbReference type="ARBA" id="ARBA00022737"/>
    </source>
</evidence>
<dbReference type="Gene3D" id="2.80.10.50">
    <property type="match status" value="1"/>
</dbReference>
<dbReference type="SUPFAM" id="SSF82109">
    <property type="entry name" value="MIR domain"/>
    <property type="match status" value="1"/>
</dbReference>
<reference evidence="5 6" key="1">
    <citation type="submission" date="2015-02" db="EMBL/GenBank/DDBJ databases">
        <authorList>
            <person name="Chooi Y.-H."/>
        </authorList>
    </citation>
    <scope>NUCLEOTIDE SEQUENCE [LARGE SCALE GENOMIC DNA]</scope>
    <source>
        <strain evidence="5">E3</strain>
    </source>
</reference>
<feature type="domain" description="MIR" evidence="4">
    <location>
        <begin position="160"/>
        <end position="222"/>
    </location>
</feature>
<keyword evidence="1 3" id="KW-0732">Signal</keyword>
<evidence type="ECO:0000313" key="5">
    <source>
        <dbReference type="EMBL" id="CEO97471.1"/>
    </source>
</evidence>